<proteinExistence type="predicted"/>
<dbReference type="Proteomes" id="UP001283361">
    <property type="component" value="Unassembled WGS sequence"/>
</dbReference>
<protein>
    <submittedName>
        <fullName evidence="2">Uncharacterized protein</fullName>
    </submittedName>
</protein>
<reference evidence="2" key="1">
    <citation type="journal article" date="2023" name="G3 (Bethesda)">
        <title>A reference genome for the long-term kleptoplast-retaining sea slug Elysia crispata morphotype clarki.</title>
        <authorList>
            <person name="Eastman K.E."/>
            <person name="Pendleton A.L."/>
            <person name="Shaikh M.A."/>
            <person name="Suttiyut T."/>
            <person name="Ogas R."/>
            <person name="Tomko P."/>
            <person name="Gavelis G."/>
            <person name="Widhalm J.R."/>
            <person name="Wisecaver J.H."/>
        </authorList>
    </citation>
    <scope>NUCLEOTIDE SEQUENCE</scope>
    <source>
        <strain evidence="2">ECLA1</strain>
    </source>
</reference>
<evidence type="ECO:0000256" key="1">
    <source>
        <dbReference type="SAM" id="MobiDB-lite"/>
    </source>
</evidence>
<dbReference type="EMBL" id="JAWDGP010001332">
    <property type="protein sequence ID" value="KAK3792742.1"/>
    <property type="molecule type" value="Genomic_DNA"/>
</dbReference>
<gene>
    <name evidence="2" type="ORF">RRG08_023075</name>
</gene>
<keyword evidence="3" id="KW-1185">Reference proteome</keyword>
<comment type="caution">
    <text evidence="2">The sequence shown here is derived from an EMBL/GenBank/DDBJ whole genome shotgun (WGS) entry which is preliminary data.</text>
</comment>
<accession>A0AAE1ARN8</accession>
<dbReference type="AlphaFoldDB" id="A0AAE1ARN8"/>
<feature type="region of interest" description="Disordered" evidence="1">
    <location>
        <begin position="1"/>
        <end position="63"/>
    </location>
</feature>
<sequence length="94" mass="10339">MKGMMTAQSVRARAQKKRICFPNKPPGRSSAKNPRYDARKRPTAKGSTMVLHNHNGRRGPNAPLNLFRRGGDTLSVVTSPAAVAYHGMRLDTSH</sequence>
<name>A0AAE1ARN8_9GAST</name>
<evidence type="ECO:0000313" key="3">
    <source>
        <dbReference type="Proteomes" id="UP001283361"/>
    </source>
</evidence>
<evidence type="ECO:0000313" key="2">
    <source>
        <dbReference type="EMBL" id="KAK3792742.1"/>
    </source>
</evidence>
<organism evidence="2 3">
    <name type="scientific">Elysia crispata</name>
    <name type="common">lettuce slug</name>
    <dbReference type="NCBI Taxonomy" id="231223"/>
    <lineage>
        <taxon>Eukaryota</taxon>
        <taxon>Metazoa</taxon>
        <taxon>Spiralia</taxon>
        <taxon>Lophotrochozoa</taxon>
        <taxon>Mollusca</taxon>
        <taxon>Gastropoda</taxon>
        <taxon>Heterobranchia</taxon>
        <taxon>Euthyneura</taxon>
        <taxon>Panpulmonata</taxon>
        <taxon>Sacoglossa</taxon>
        <taxon>Placobranchoidea</taxon>
        <taxon>Plakobranchidae</taxon>
        <taxon>Elysia</taxon>
    </lineage>
</organism>